<keyword evidence="8" id="KW-1185">Reference proteome</keyword>
<evidence type="ECO:0000256" key="1">
    <source>
        <dbReference type="ARBA" id="ARBA00004123"/>
    </source>
</evidence>
<feature type="domain" description="XLF-like N-terminal" evidence="6">
    <location>
        <begin position="17"/>
        <end position="134"/>
    </location>
</feature>
<gene>
    <name evidence="7" type="ORF">HGRIS_003795</name>
</gene>
<dbReference type="InterPro" id="IPR015381">
    <property type="entry name" value="XLF-like_N"/>
</dbReference>
<evidence type="ECO:0000256" key="3">
    <source>
        <dbReference type="ARBA" id="ARBA00023204"/>
    </source>
</evidence>
<feature type="compositionally biased region" description="Polar residues" evidence="5">
    <location>
        <begin position="235"/>
        <end position="249"/>
    </location>
</feature>
<evidence type="ECO:0000313" key="8">
    <source>
        <dbReference type="Proteomes" id="UP001556367"/>
    </source>
</evidence>
<organism evidence="7 8">
    <name type="scientific">Hohenbuehelia grisea</name>
    <dbReference type="NCBI Taxonomy" id="104357"/>
    <lineage>
        <taxon>Eukaryota</taxon>
        <taxon>Fungi</taxon>
        <taxon>Dikarya</taxon>
        <taxon>Basidiomycota</taxon>
        <taxon>Agaricomycotina</taxon>
        <taxon>Agaricomycetes</taxon>
        <taxon>Agaricomycetidae</taxon>
        <taxon>Agaricales</taxon>
        <taxon>Pleurotineae</taxon>
        <taxon>Pleurotaceae</taxon>
        <taxon>Hohenbuehelia</taxon>
    </lineage>
</organism>
<evidence type="ECO:0000256" key="5">
    <source>
        <dbReference type="SAM" id="MobiDB-lite"/>
    </source>
</evidence>
<keyword evidence="4" id="KW-0539">Nucleus</keyword>
<accession>A0ABR3JGL1</accession>
<evidence type="ECO:0000256" key="4">
    <source>
        <dbReference type="ARBA" id="ARBA00023242"/>
    </source>
</evidence>
<proteinExistence type="predicted"/>
<dbReference type="Proteomes" id="UP001556367">
    <property type="component" value="Unassembled WGS sequence"/>
</dbReference>
<feature type="compositionally biased region" description="Pro residues" evidence="5">
    <location>
        <begin position="323"/>
        <end position="340"/>
    </location>
</feature>
<evidence type="ECO:0000259" key="6">
    <source>
        <dbReference type="Pfam" id="PF09302"/>
    </source>
</evidence>
<keyword evidence="3" id="KW-0234">DNA repair</keyword>
<comment type="subcellular location">
    <subcellularLocation>
        <location evidence="1">Nucleus</location>
    </subcellularLocation>
</comment>
<dbReference type="InterPro" id="IPR038051">
    <property type="entry name" value="XRCC4-like_N_sf"/>
</dbReference>
<keyword evidence="2" id="KW-0227">DNA damage</keyword>
<feature type="compositionally biased region" description="Low complexity" evidence="5">
    <location>
        <begin position="302"/>
        <end position="319"/>
    </location>
</feature>
<comment type="caution">
    <text evidence="7">The sequence shown here is derived from an EMBL/GenBank/DDBJ whole genome shotgun (WGS) entry which is preliminary data.</text>
</comment>
<feature type="compositionally biased region" description="Polar residues" evidence="5">
    <location>
        <begin position="275"/>
        <end position="292"/>
    </location>
</feature>
<evidence type="ECO:0000313" key="7">
    <source>
        <dbReference type="EMBL" id="KAL0954856.1"/>
    </source>
</evidence>
<sequence>MEQFSEEHSKLLLSKEWLVKINGQTSTPYLLKFFSSSVDLSCFVLVTDTKSTWAEVLTSNQFARRWRDSNKLDSSSRIDNSEDEEAWRAANLDVLAKAHTLGGIIDMSFEVVESRYSDFAFELECDVFKWRWETCLLGYKASADFISKHLVMPLISVNHLAFASADPVCELSEADLEKAVDKMGRTARRAVDTHVKHAITKPRIATTLRRMTAMFNFIPELPTIFSTAEKPDITVQPQPKPRSSSQVQPKSAAWSPPPETSNAEERLDKALATEIPSSSQRASLKPAQSDSATESETDEPDASASKGKAKAGSLASSSSFQVPPKPTSPPSKVPAAPSSPDPTSESSPPRLAKKLKPQSSSSDDDDSEAERKRRVAQVKRGAGSAASRQGTRQPLRRGAKRF</sequence>
<protein>
    <recommendedName>
        <fullName evidence="6">XLF-like N-terminal domain-containing protein</fullName>
    </recommendedName>
</protein>
<name>A0ABR3JGL1_9AGAR</name>
<dbReference type="EMBL" id="JASNQZ010000007">
    <property type="protein sequence ID" value="KAL0954856.1"/>
    <property type="molecule type" value="Genomic_DNA"/>
</dbReference>
<dbReference type="Pfam" id="PF09302">
    <property type="entry name" value="XLF"/>
    <property type="match status" value="1"/>
</dbReference>
<evidence type="ECO:0000256" key="2">
    <source>
        <dbReference type="ARBA" id="ARBA00022763"/>
    </source>
</evidence>
<feature type="region of interest" description="Disordered" evidence="5">
    <location>
        <begin position="233"/>
        <end position="402"/>
    </location>
</feature>
<dbReference type="Gene3D" id="2.170.210.10">
    <property type="entry name" value="DNA double-strand break repair and VJ recombination XRCC4, N-terminal"/>
    <property type="match status" value="1"/>
</dbReference>
<reference evidence="8" key="1">
    <citation type="submission" date="2024-06" db="EMBL/GenBank/DDBJ databases">
        <title>Multi-omics analyses provide insights into the biosynthesis of the anticancer antibiotic pleurotin in Hohenbuehelia grisea.</title>
        <authorList>
            <person name="Weaver J.A."/>
            <person name="Alberti F."/>
        </authorList>
    </citation>
    <scope>NUCLEOTIDE SEQUENCE [LARGE SCALE GENOMIC DNA]</scope>
    <source>
        <strain evidence="8">T-177</strain>
    </source>
</reference>